<evidence type="ECO:0000313" key="2">
    <source>
        <dbReference type="EMBL" id="MBO0655743.1"/>
    </source>
</evidence>
<dbReference type="AlphaFoldDB" id="A0A939FS89"/>
<dbReference type="RefSeq" id="WP_086568034.1">
    <property type="nucleotide sequence ID" value="NZ_JAFMOF010000004.1"/>
</dbReference>
<comment type="caution">
    <text evidence="2">The sequence shown here is derived from an EMBL/GenBank/DDBJ whole genome shotgun (WGS) entry which is preliminary data.</text>
</comment>
<dbReference type="EMBL" id="JAFMOF010000004">
    <property type="protein sequence ID" value="MBO0655743.1"/>
    <property type="molecule type" value="Genomic_DNA"/>
</dbReference>
<dbReference type="Proteomes" id="UP000664781">
    <property type="component" value="Unassembled WGS sequence"/>
</dbReference>
<evidence type="ECO:0008006" key="4">
    <source>
        <dbReference type="Google" id="ProtNLM"/>
    </source>
</evidence>
<feature type="transmembrane region" description="Helical" evidence="1">
    <location>
        <begin position="58"/>
        <end position="75"/>
    </location>
</feature>
<reference evidence="2" key="1">
    <citation type="submission" date="2021-03" db="EMBL/GenBank/DDBJ databases">
        <title>Streptomyces strains.</title>
        <authorList>
            <person name="Lund M.B."/>
            <person name="Toerring T."/>
        </authorList>
    </citation>
    <scope>NUCLEOTIDE SEQUENCE</scope>
    <source>
        <strain evidence="2">JCM 4242</strain>
    </source>
</reference>
<gene>
    <name evidence="2" type="ORF">J1792_24070</name>
</gene>
<name>A0A939FS89_9ACTN</name>
<evidence type="ECO:0000313" key="3">
    <source>
        <dbReference type="Proteomes" id="UP000664781"/>
    </source>
</evidence>
<keyword evidence="1" id="KW-0472">Membrane</keyword>
<sequence length="123" mass="13527">MRIRHPSHRGDERPDLFERVAEKASHFTSSRAFFVLCFVLVANFLAMHIAGLSVGLELLAAGLMTSVTLLLLALLKNSELRAEHAVQRKLDAIAGALLAQAEGAREGKAFDTLRDAIRMDEQT</sequence>
<evidence type="ECO:0000256" key="1">
    <source>
        <dbReference type="SAM" id="Phobius"/>
    </source>
</evidence>
<protein>
    <recommendedName>
        <fullName evidence="4">Low affinity Fe/Cu permease</fullName>
    </recommendedName>
</protein>
<proteinExistence type="predicted"/>
<keyword evidence="1" id="KW-0812">Transmembrane</keyword>
<accession>A0A939FS89</accession>
<feature type="transmembrane region" description="Helical" evidence="1">
    <location>
        <begin position="32"/>
        <end position="52"/>
    </location>
</feature>
<organism evidence="2 3">
    <name type="scientific">Streptomyces triculaminicus</name>
    <dbReference type="NCBI Taxonomy" id="2816232"/>
    <lineage>
        <taxon>Bacteria</taxon>
        <taxon>Bacillati</taxon>
        <taxon>Actinomycetota</taxon>
        <taxon>Actinomycetes</taxon>
        <taxon>Kitasatosporales</taxon>
        <taxon>Streptomycetaceae</taxon>
        <taxon>Streptomyces</taxon>
    </lineage>
</organism>
<keyword evidence="1" id="KW-1133">Transmembrane helix</keyword>
<keyword evidence="3" id="KW-1185">Reference proteome</keyword>